<name>A0A2G9RPU9_AQUCT</name>
<keyword evidence="1" id="KW-1133">Transmembrane helix</keyword>
<reference evidence="2" key="1">
    <citation type="submission" date="2017-08" db="EMBL/GenBank/DDBJ databases">
        <title>Assembly of the North American Bullfrog Genome.</title>
        <authorList>
            <person name="Warren R.L."/>
            <person name="Vandervalk B.P."/>
            <person name="Kucuk E."/>
            <person name="Birol I."/>
            <person name="Helbing C."/>
            <person name="Pandoh P."/>
            <person name="Behsaz B."/>
            <person name="Mohamadi H."/>
            <person name="Chu J."/>
            <person name="Jackman S."/>
            <person name="Hammond S.A."/>
            <person name="Veldhoen N."/>
            <person name="Kirk H."/>
            <person name="Zhao Y."/>
            <person name="Coope R."/>
            <person name="Pleasance S."/>
            <person name="Moore R."/>
            <person name="Holt R."/>
        </authorList>
    </citation>
    <scope>NUCLEOTIDE SEQUENCE</scope>
    <source>
        <strain evidence="2">Bruno</strain>
        <tissue evidence="2">Liver</tissue>
    </source>
</reference>
<gene>
    <name evidence="2" type="ORF">AB205_0009560</name>
</gene>
<feature type="transmembrane region" description="Helical" evidence="1">
    <location>
        <begin position="51"/>
        <end position="75"/>
    </location>
</feature>
<evidence type="ECO:0000313" key="2">
    <source>
        <dbReference type="EMBL" id="PIO29918.1"/>
    </source>
</evidence>
<organism evidence="2">
    <name type="scientific">Aquarana catesbeiana</name>
    <name type="common">American bullfrog</name>
    <name type="synonym">Rana catesbeiana</name>
    <dbReference type="NCBI Taxonomy" id="8400"/>
    <lineage>
        <taxon>Eukaryota</taxon>
        <taxon>Metazoa</taxon>
        <taxon>Chordata</taxon>
        <taxon>Craniata</taxon>
        <taxon>Vertebrata</taxon>
        <taxon>Euteleostomi</taxon>
        <taxon>Amphibia</taxon>
        <taxon>Batrachia</taxon>
        <taxon>Anura</taxon>
        <taxon>Neobatrachia</taxon>
        <taxon>Ranoidea</taxon>
        <taxon>Ranidae</taxon>
        <taxon>Aquarana</taxon>
    </lineage>
</organism>
<sequence>MVLKTFLFTTKKGYFYCPKKKFQKYVGLFKNPFLNAHINVHRVKMFLLNNVWLLLSMLNSSFLLKLVFTVAMGVIY</sequence>
<dbReference type="EMBL" id="KV936591">
    <property type="protein sequence ID" value="PIO29918.1"/>
    <property type="molecule type" value="Genomic_DNA"/>
</dbReference>
<proteinExistence type="predicted"/>
<keyword evidence="1" id="KW-0812">Transmembrane</keyword>
<evidence type="ECO:0000256" key="1">
    <source>
        <dbReference type="SAM" id="Phobius"/>
    </source>
</evidence>
<accession>A0A2G9RPU9</accession>
<protein>
    <submittedName>
        <fullName evidence="2">Uncharacterized protein</fullName>
    </submittedName>
</protein>
<keyword evidence="1" id="KW-0472">Membrane</keyword>
<dbReference type="AlphaFoldDB" id="A0A2G9RPU9"/>